<evidence type="ECO:0000313" key="4">
    <source>
        <dbReference type="Proteomes" id="UP000182178"/>
    </source>
</evidence>
<dbReference type="EMBL" id="CYHC01000017">
    <property type="protein sequence ID" value="CUA90941.1"/>
    <property type="molecule type" value="Genomic_DNA"/>
</dbReference>
<evidence type="ECO:0000313" key="3">
    <source>
        <dbReference type="EMBL" id="CUA90941.1"/>
    </source>
</evidence>
<feature type="domain" description="Bacteriophage T7 tail fibre protein-like N-terminal" evidence="2">
    <location>
        <begin position="3"/>
        <end position="117"/>
    </location>
</feature>
<name>A0ABP2ACE8_9HYPH</name>
<keyword evidence="4" id="KW-1185">Reference proteome</keyword>
<comment type="caution">
    <text evidence="3">The sequence shown here is derived from an EMBL/GenBank/DDBJ whole genome shotgun (WGS) entry which is preliminary data.</text>
</comment>
<gene>
    <name evidence="3" type="ORF">Ga0061061_1175</name>
</gene>
<sequence length="565" mass="60229">MALSYVQYAGDGVTQTFAVPFPYLDKDHIEVRVSLDVHSFTWDDPNTVRITPAPAPDAVIEVRRHTPRDNRMVDFVDGSVLTESDLDLSNLQTFYIVQEAIDIAGGTLELLSDGSYGAGGRRIKELGNPVEDRDAVTKTWAETAMSSQLAQAIAAANSASASKTVAATSEANTLAHRNAAETAKTAAEAARDTAATAATTATSGAGTATSKAAEAIAAATRAQEWASKLGSPVEGADYSAKKHAQDAAASAAAAAMFDPSSFYTKLAADERYYDKTTADGRYIRSTGNGSITGDFSVGGSLTFTKSLRLTQNTDLDTLTVPGWYDGDALLSVPVEAGVAGRWFYIEVVRHSSSANYVLQRITALNHSGYRTWVRTRNNGVWQPWREAWDSGNLDTWAMQPIGMPIPIFDHIPGVPTPPTDKAYRYVKLTAGLTGAGGYNNGILTSETVSGSAPLVNATAVVSLTGSPLNGQTLRLINTERRFVRAGDIAGSVQDDAFQGHRHLPLNPSWPFMHRNGSENFSGGGAPLSSISTTGDPTTDGSSGAPRTSTETRPRNIWATYYMRIK</sequence>
<feature type="compositionally biased region" description="Low complexity" evidence="1">
    <location>
        <begin position="528"/>
        <end position="543"/>
    </location>
</feature>
<proteinExistence type="predicted"/>
<evidence type="ECO:0000259" key="2">
    <source>
        <dbReference type="Pfam" id="PF03906"/>
    </source>
</evidence>
<dbReference type="RefSeq" id="WP_055460986.1">
    <property type="nucleotide sequence ID" value="NZ_CYHC01000017.1"/>
</dbReference>
<evidence type="ECO:0000256" key="1">
    <source>
        <dbReference type="SAM" id="MobiDB-lite"/>
    </source>
</evidence>
<dbReference type="InterPro" id="IPR005604">
    <property type="entry name" value="Phage_T7_tail_fibre-like_N"/>
</dbReference>
<dbReference type="CDD" id="cd19958">
    <property type="entry name" value="pyocin_knob"/>
    <property type="match status" value="1"/>
</dbReference>
<feature type="region of interest" description="Disordered" evidence="1">
    <location>
        <begin position="514"/>
        <end position="552"/>
    </location>
</feature>
<accession>A0ABP2ACE8</accession>
<dbReference type="Proteomes" id="UP000182178">
    <property type="component" value="Unassembled WGS sequence"/>
</dbReference>
<reference evidence="3 4" key="1">
    <citation type="submission" date="2015-08" db="EMBL/GenBank/DDBJ databases">
        <authorList>
            <person name="Varghese N."/>
        </authorList>
    </citation>
    <scope>NUCLEOTIDE SEQUENCE [LARGE SCALE GENOMIC DNA]</scope>
    <source>
        <strain evidence="3 4">DSM 18167</strain>
    </source>
</reference>
<protein>
    <submittedName>
        <fullName evidence="3">Phage T7 tail fibre protein</fullName>
    </submittedName>
</protein>
<dbReference type="Pfam" id="PF03906">
    <property type="entry name" value="Phage_T7_tail"/>
    <property type="match status" value="1"/>
</dbReference>
<organism evidence="3 4">
    <name type="scientific">Chelatococcus sambhunathii</name>
    <dbReference type="NCBI Taxonomy" id="363953"/>
    <lineage>
        <taxon>Bacteria</taxon>
        <taxon>Pseudomonadati</taxon>
        <taxon>Pseudomonadota</taxon>
        <taxon>Alphaproteobacteria</taxon>
        <taxon>Hyphomicrobiales</taxon>
        <taxon>Chelatococcaceae</taxon>
        <taxon>Chelatococcus</taxon>
    </lineage>
</organism>